<dbReference type="InterPro" id="IPR029068">
    <property type="entry name" value="Glyas_Bleomycin-R_OHBP_Dase"/>
</dbReference>
<dbReference type="Proteomes" id="UP000717624">
    <property type="component" value="Unassembled WGS sequence"/>
</dbReference>
<reference evidence="2" key="1">
    <citation type="submission" date="2021-01" db="EMBL/GenBank/DDBJ databases">
        <title>Genomic Encyclopedia of Type Strains, Phase IV (KMG-IV): sequencing the most valuable type-strain genomes for metagenomic binning, comparative biology and taxonomic classification.</title>
        <authorList>
            <person name="Goeker M."/>
        </authorList>
    </citation>
    <scope>NUCLEOTIDE SEQUENCE</scope>
    <source>
        <strain evidence="2">DSM 25523</strain>
    </source>
</reference>
<dbReference type="EMBL" id="JAFBEB010000004">
    <property type="protein sequence ID" value="MBM7589884.1"/>
    <property type="molecule type" value="Genomic_DNA"/>
</dbReference>
<name>A0A938XXC4_9BACL</name>
<dbReference type="AlphaFoldDB" id="A0A938XXC4"/>
<feature type="domain" description="Glyoxalase-like" evidence="1">
    <location>
        <begin position="4"/>
        <end position="143"/>
    </location>
</feature>
<protein>
    <recommendedName>
        <fullName evidence="1">Glyoxalase-like domain-containing protein</fullName>
    </recommendedName>
</protein>
<dbReference type="Pfam" id="PF13468">
    <property type="entry name" value="Glyoxalase_3"/>
    <property type="match status" value="1"/>
</dbReference>
<evidence type="ECO:0000259" key="1">
    <source>
        <dbReference type="Pfam" id="PF13468"/>
    </source>
</evidence>
<dbReference type="RefSeq" id="WP_204517610.1">
    <property type="nucleotide sequence ID" value="NZ_BAABIN010000007.1"/>
</dbReference>
<accession>A0A938XXC4</accession>
<proteinExistence type="predicted"/>
<comment type="caution">
    <text evidence="2">The sequence shown here is derived from an EMBL/GenBank/DDBJ whole genome shotgun (WGS) entry which is preliminary data.</text>
</comment>
<dbReference type="Gene3D" id="3.10.180.10">
    <property type="entry name" value="2,3-Dihydroxybiphenyl 1,2-Dioxygenase, domain 1"/>
    <property type="match status" value="1"/>
</dbReference>
<evidence type="ECO:0000313" key="3">
    <source>
        <dbReference type="Proteomes" id="UP000717624"/>
    </source>
</evidence>
<evidence type="ECO:0000313" key="2">
    <source>
        <dbReference type="EMBL" id="MBM7589884.1"/>
    </source>
</evidence>
<organism evidence="2 3">
    <name type="scientific">Brevibacillus fulvus</name>
    <dbReference type="NCBI Taxonomy" id="1125967"/>
    <lineage>
        <taxon>Bacteria</taxon>
        <taxon>Bacillati</taxon>
        <taxon>Bacillota</taxon>
        <taxon>Bacilli</taxon>
        <taxon>Bacillales</taxon>
        <taxon>Paenibacillaceae</taxon>
        <taxon>Brevibacillus</taxon>
    </lineage>
</organism>
<gene>
    <name evidence="2" type="ORF">JOD01_001485</name>
</gene>
<sequence length="216" mass="23963">MIQLDRLVYATTKPDEVDSFLRRERGLSVAATGTSFPGVATRIYPLPGGGFLEVTSIEDQSQIAASEGGSALQQFLAEKGAGYYSLILETDRLVHVKKTLKSNFYPTYVTTPQEAVDPTGQTIRFQMVGSAAHLPWFVQYNQPRVSPESEQEQGVILYSPFWQADTNLLEKIFGQKPDRSSSAVSFRMSNGCFRVVQAAEESFAYFDKNGILFPPN</sequence>
<dbReference type="InterPro" id="IPR025870">
    <property type="entry name" value="Glyoxalase-like_dom"/>
</dbReference>
<keyword evidence="3" id="KW-1185">Reference proteome</keyword>